<accession>A0A158R611</accession>
<reference evidence="3" key="1">
    <citation type="submission" date="2016-04" db="UniProtKB">
        <authorList>
            <consortium name="WormBaseParasite"/>
        </authorList>
    </citation>
    <scope>IDENTIFICATION</scope>
</reference>
<protein>
    <submittedName>
        <fullName evidence="3">Btz domain-containing protein</fullName>
    </submittedName>
</protein>
<proteinExistence type="predicted"/>
<feature type="compositionally biased region" description="Basic and acidic residues" evidence="1">
    <location>
        <begin position="126"/>
        <end position="142"/>
    </location>
</feature>
<feature type="region of interest" description="Disordered" evidence="1">
    <location>
        <begin position="115"/>
        <end position="190"/>
    </location>
</feature>
<keyword evidence="2" id="KW-1185">Reference proteome</keyword>
<dbReference type="AlphaFoldDB" id="A0A158R611"/>
<evidence type="ECO:0000313" key="2">
    <source>
        <dbReference type="Proteomes" id="UP000046393"/>
    </source>
</evidence>
<sequence length="688" mass="78855">MERNFHDFSDAGWSQESSKPVYQKYPHSHANFKSYFGNSYDRYGLEDSWRSPMSNDSWRENRFLRVSAAPLPLEEVQGWERNSLLEHPRMFVKAQYSHLRQPEFRKTLHPQLRQKMRNDGNNSHFSESRTHDGVDSKLKTDEASVVNDRNVEKDESQEASVSSEIADKKRNADENDMKDDTFAKEDSGKSVESAECREEKIACIISEECENETSKSSKGKCGDEGSCRESEDLCKKVVIRKDFTHGDVLRFKSVVIKREDEIPKNKKQKESIEISKQEVDISCEKDTCGKLIDPSIASLSHQGESVSNCKETADDTSEKALCNSFVQSNAYTDCVDEIAEPNVEALTSRSSDDDLAIKRGRKGNVGDDDWHSGAKTTLLGPPPEDRHEDMRRFHRPGLLGGPPTKPYLDEIAQRRILKPGLLDGPRRVNDLYSSKLYSPEDCIPSTAGFRNGPLLTADCIEGVSENALLCTDEMKKNSTSESKDGDVTAFDAYERMSRDIRQNRGPRAGKGLLGAPPGRRLEHIPVRSGRRLDEYASNKYYCDLPDMEWREQHGDLHNRSYDESVDYHRDGPGQWHNSLYRCYPNDYSRYRRQDKEVFKTGDWDAVSEENVHDREFNMQVSRNLDFASSGRCRPFARSENGSLPDIGRTNYGPIYRGEKRSHDYEEFGFTREDGEPYRRTLSERRRRI</sequence>
<feature type="compositionally biased region" description="Basic and acidic residues" evidence="1">
    <location>
        <begin position="165"/>
        <end position="190"/>
    </location>
</feature>
<dbReference type="WBParaSite" id="SMUV_0000899901-mRNA-1">
    <property type="protein sequence ID" value="SMUV_0000899901-mRNA-1"/>
    <property type="gene ID" value="SMUV_0000899901"/>
</dbReference>
<dbReference type="Proteomes" id="UP000046393">
    <property type="component" value="Unplaced"/>
</dbReference>
<organism evidence="2 3">
    <name type="scientific">Syphacia muris</name>
    <dbReference type="NCBI Taxonomy" id="451379"/>
    <lineage>
        <taxon>Eukaryota</taxon>
        <taxon>Metazoa</taxon>
        <taxon>Ecdysozoa</taxon>
        <taxon>Nematoda</taxon>
        <taxon>Chromadorea</taxon>
        <taxon>Rhabditida</taxon>
        <taxon>Spirurina</taxon>
        <taxon>Oxyuridomorpha</taxon>
        <taxon>Oxyuroidea</taxon>
        <taxon>Oxyuridae</taxon>
        <taxon>Syphacia</taxon>
    </lineage>
</organism>
<feature type="region of interest" description="Disordered" evidence="1">
    <location>
        <begin position="357"/>
        <end position="404"/>
    </location>
</feature>
<name>A0A158R611_9BILA</name>
<evidence type="ECO:0000256" key="1">
    <source>
        <dbReference type="SAM" id="MobiDB-lite"/>
    </source>
</evidence>
<evidence type="ECO:0000313" key="3">
    <source>
        <dbReference type="WBParaSite" id="SMUV_0000899901-mRNA-1"/>
    </source>
</evidence>
<feature type="region of interest" description="Disordered" evidence="1">
    <location>
        <begin position="1"/>
        <end position="20"/>
    </location>
</feature>